<feature type="compositionally biased region" description="Basic and acidic residues" evidence="1">
    <location>
        <begin position="73"/>
        <end position="86"/>
    </location>
</feature>
<feature type="region of interest" description="Disordered" evidence="1">
    <location>
        <begin position="59"/>
        <end position="98"/>
    </location>
</feature>
<organism evidence="2 3">
    <name type="scientific">Scophthalmus maximus</name>
    <name type="common">Turbot</name>
    <name type="synonym">Psetta maxima</name>
    <dbReference type="NCBI Taxonomy" id="52904"/>
    <lineage>
        <taxon>Eukaryota</taxon>
        <taxon>Metazoa</taxon>
        <taxon>Chordata</taxon>
        <taxon>Craniata</taxon>
        <taxon>Vertebrata</taxon>
        <taxon>Euteleostomi</taxon>
        <taxon>Actinopterygii</taxon>
        <taxon>Neopterygii</taxon>
        <taxon>Teleostei</taxon>
        <taxon>Neoteleostei</taxon>
        <taxon>Acanthomorphata</taxon>
        <taxon>Carangaria</taxon>
        <taxon>Pleuronectiformes</taxon>
        <taxon>Pleuronectoidei</taxon>
        <taxon>Scophthalmidae</taxon>
        <taxon>Scophthalmus</taxon>
    </lineage>
</organism>
<sequence>MVSAELLLQVQRRRPNLPVCLHKDVDREWVVLPKAWRLHRFALVTPSLTCVRRHNRIDINPERLPPSPLTPPERCKLSAERQREGDSEISVEAPVWSV</sequence>
<evidence type="ECO:0000256" key="1">
    <source>
        <dbReference type="SAM" id="MobiDB-lite"/>
    </source>
</evidence>
<accession>A0A2U9CK43</accession>
<evidence type="ECO:0000313" key="2">
    <source>
        <dbReference type="EMBL" id="AWP16964.1"/>
    </source>
</evidence>
<reference evidence="2 3" key="1">
    <citation type="submission" date="2017-12" db="EMBL/GenBank/DDBJ databases">
        <title>Integrating genomic resources of turbot (Scophthalmus maximus) in depth evaluation of genetic and physical mapping variation across individuals.</title>
        <authorList>
            <person name="Martinez P."/>
        </authorList>
    </citation>
    <scope>NUCLEOTIDE SEQUENCE [LARGE SCALE GENOMIC DNA]</scope>
</reference>
<evidence type="ECO:0000313" key="3">
    <source>
        <dbReference type="Proteomes" id="UP000246464"/>
    </source>
</evidence>
<dbReference type="Proteomes" id="UP000246464">
    <property type="component" value="Chromosome 17"/>
</dbReference>
<dbReference type="AlphaFoldDB" id="A0A2U9CK43"/>
<proteinExistence type="predicted"/>
<name>A0A2U9CK43_SCOMX</name>
<keyword evidence="3" id="KW-1185">Reference proteome</keyword>
<dbReference type="EMBL" id="CP026259">
    <property type="protein sequence ID" value="AWP16964.1"/>
    <property type="molecule type" value="Genomic_DNA"/>
</dbReference>
<gene>
    <name evidence="2" type="ORF">SMAX5B_000560</name>
</gene>
<protein>
    <submittedName>
        <fullName evidence="2">Uncharacterized protein</fullName>
    </submittedName>
</protein>